<protein>
    <submittedName>
        <fullName evidence="2">Uncharacterized protein</fullName>
    </submittedName>
</protein>
<keyword evidence="1" id="KW-0175">Coiled coil</keyword>
<evidence type="ECO:0000256" key="1">
    <source>
        <dbReference type="SAM" id="Coils"/>
    </source>
</evidence>
<dbReference type="InterPro" id="IPR016024">
    <property type="entry name" value="ARM-type_fold"/>
</dbReference>
<dbReference type="PANTHER" id="PTHR15430">
    <property type="entry name" value="GLOMULIN"/>
    <property type="match status" value="1"/>
</dbReference>
<dbReference type="SUPFAM" id="SSF48371">
    <property type="entry name" value="ARM repeat"/>
    <property type="match status" value="1"/>
</dbReference>
<keyword evidence="3" id="KW-1185">Reference proteome</keyword>
<dbReference type="Proteomes" id="UP001497453">
    <property type="component" value="Chromosome 5"/>
</dbReference>
<gene>
    <name evidence="2" type="ORF">GFSPODELE1_LOCUS7187</name>
</gene>
<dbReference type="InterPro" id="IPR013877">
    <property type="entry name" value="YAP-bd/ALF4/Glomulin"/>
</dbReference>
<dbReference type="PANTHER" id="PTHR15430:SF1">
    <property type="entry name" value="GLOMULIN"/>
    <property type="match status" value="1"/>
</dbReference>
<proteinExistence type="predicted"/>
<evidence type="ECO:0000313" key="3">
    <source>
        <dbReference type="Proteomes" id="UP001497453"/>
    </source>
</evidence>
<accession>A0ABP1DMN2</accession>
<organism evidence="2 3">
    <name type="scientific">Somion occarium</name>
    <dbReference type="NCBI Taxonomy" id="3059160"/>
    <lineage>
        <taxon>Eukaryota</taxon>
        <taxon>Fungi</taxon>
        <taxon>Dikarya</taxon>
        <taxon>Basidiomycota</taxon>
        <taxon>Agaricomycotina</taxon>
        <taxon>Agaricomycetes</taxon>
        <taxon>Polyporales</taxon>
        <taxon>Cerrenaceae</taxon>
        <taxon>Somion</taxon>
    </lineage>
</organism>
<name>A0ABP1DMN2_9APHY</name>
<feature type="coiled-coil region" evidence="1">
    <location>
        <begin position="86"/>
        <end position="113"/>
    </location>
</feature>
<evidence type="ECO:0000313" key="2">
    <source>
        <dbReference type="EMBL" id="CAL1709090.1"/>
    </source>
</evidence>
<dbReference type="InterPro" id="IPR019516">
    <property type="entry name" value="Glomulin/ALF4"/>
</dbReference>
<dbReference type="EMBL" id="OZ037948">
    <property type="protein sequence ID" value="CAL1709090.1"/>
    <property type="molecule type" value="Genomic_DNA"/>
</dbReference>
<dbReference type="Pfam" id="PF08568">
    <property type="entry name" value="Kinetochor_Ybp2"/>
    <property type="match status" value="1"/>
</dbReference>
<reference evidence="3" key="1">
    <citation type="submission" date="2024-04" db="EMBL/GenBank/DDBJ databases">
        <authorList>
            <person name="Shaw F."/>
            <person name="Minotto A."/>
        </authorList>
    </citation>
    <scope>NUCLEOTIDE SEQUENCE [LARGE SCALE GENOMIC DNA]</scope>
</reference>
<sequence length="521" mass="56915">MSDIFVAPAIISDDDARKLPSLIESAVDKRQPSYTLQQLNQLILYRPEDVDLDPLAIVPLLLPSSLEGAEILLETVGSRCSPREALIAIQEAVERLERAADDEEDTENDADNVLLAAAQIVRIIQLYAIVLPRLEKRKKTASEILRPLISQVQGLTGAIRGWVGNDPEEQGVVAVILCDFLREIVQSNANSLRAGLIARAFERQYPNLRMPIWSIEGPSEVQNAAVVSNVLDALSDLGLSINTLTSQPSISSLILIAHSSQPNMNLKTLGSFLPIILGSMQSNAALDETLSVLLESLGPLRNVSPRPELSVDLVVPLVHVLAPLAGVHPDPTTRHATYRILSLVLSLAPSLVRLKLLKDLVTDDDESMQKMSVAAIGLVKEAILEALSKPPSTGSPSSVFSSPLFMQELGSILFLRQPNNLTAPLVKFLESSEPLRLVESLGLLYVLLLRDVGNTTGVRERGFLKEVQRTLLDPLKLQLDSWEKEFPSLPDLDHAEMQLGIIDMWLDRISSAIVDVSGESN</sequence>